<dbReference type="SUPFAM" id="SSF47413">
    <property type="entry name" value="lambda repressor-like DNA-binding domains"/>
    <property type="match status" value="1"/>
</dbReference>
<sequence length="307" mass="33864">MHSLSCRLVWDGFRRRGEAPLPTGGRPTVRSRRLGAALRQYRQAAKLDQPQAAEIIASSQARISRIESGQATPRVIEVRLLLDAYGITDADVRAKLEELAKHSKNRGWWLEHAEHLRPDYVDHIALEDDATYIRQWQPALVPGLLQTPSYARAVITEGPDYIAPDEISRLVKVREGRQAKIEEGAATYAAILWEVVVAQPLVSVDIHREQLTAILEAAKRKNVTVQVLPFGAGALAVTTAGFSSFSFDSEPTVDAVAIENLRGTSVLEAPEDLAAYGNMFDVLRSAALAPEASMKLIRDILRSIKED</sequence>
<dbReference type="Pfam" id="PF13560">
    <property type="entry name" value="HTH_31"/>
    <property type="match status" value="1"/>
</dbReference>
<accession>A0A3R8RYV7</accession>
<protein>
    <submittedName>
        <fullName evidence="2">Transcriptional regulator</fullName>
    </submittedName>
</protein>
<gene>
    <name evidence="2" type="ORF">CQW44_25020</name>
</gene>
<feature type="domain" description="HTH cro/C1-type" evidence="1">
    <location>
        <begin position="38"/>
        <end position="92"/>
    </location>
</feature>
<dbReference type="EMBL" id="PDES01000011">
    <property type="protein sequence ID" value="RRQ83807.1"/>
    <property type="molecule type" value="Genomic_DNA"/>
</dbReference>
<proteinExistence type="predicted"/>
<dbReference type="SMART" id="SM00530">
    <property type="entry name" value="HTH_XRE"/>
    <property type="match status" value="1"/>
</dbReference>
<dbReference type="AlphaFoldDB" id="A0A3R8RYV7"/>
<dbReference type="Gene3D" id="1.10.260.40">
    <property type="entry name" value="lambda repressor-like DNA-binding domains"/>
    <property type="match status" value="1"/>
</dbReference>
<dbReference type="InterPro" id="IPR010982">
    <property type="entry name" value="Lambda_DNA-bd_dom_sf"/>
</dbReference>
<dbReference type="PROSITE" id="PS50943">
    <property type="entry name" value="HTH_CROC1"/>
    <property type="match status" value="1"/>
</dbReference>
<name>A0A3R8RYV7_9ACTN</name>
<evidence type="ECO:0000259" key="1">
    <source>
        <dbReference type="PROSITE" id="PS50943"/>
    </source>
</evidence>
<dbReference type="InterPro" id="IPR001387">
    <property type="entry name" value="Cro/C1-type_HTH"/>
</dbReference>
<reference evidence="2 3" key="1">
    <citation type="submission" date="2017-10" db="EMBL/GenBank/DDBJ databases">
        <title>Draft genome of actinobacteria isolated from guarana (Paullinia cupana (Mart.) Ducke.</title>
        <authorList>
            <person name="Siqueira K.A."/>
            <person name="Liotti R.G."/>
            <person name="Mendes T.A."/>
            <person name="Soares M.A."/>
        </authorList>
    </citation>
    <scope>NUCLEOTIDE SEQUENCE [LARGE SCALE GENOMIC DNA]</scope>
    <source>
        <strain evidence="2 3">199</strain>
    </source>
</reference>
<keyword evidence="3" id="KW-1185">Reference proteome</keyword>
<dbReference type="Proteomes" id="UP000276379">
    <property type="component" value="Unassembled WGS sequence"/>
</dbReference>
<evidence type="ECO:0000313" key="3">
    <source>
        <dbReference type="Proteomes" id="UP000276379"/>
    </source>
</evidence>
<evidence type="ECO:0000313" key="2">
    <source>
        <dbReference type="EMBL" id="RRQ83807.1"/>
    </source>
</evidence>
<dbReference type="GO" id="GO:0003677">
    <property type="term" value="F:DNA binding"/>
    <property type="evidence" value="ECO:0007669"/>
    <property type="project" value="InterPro"/>
</dbReference>
<organism evidence="2 3">
    <name type="scientific">Streptomyces griseofuscus</name>
    <dbReference type="NCBI Taxonomy" id="146922"/>
    <lineage>
        <taxon>Bacteria</taxon>
        <taxon>Bacillati</taxon>
        <taxon>Actinomycetota</taxon>
        <taxon>Actinomycetes</taxon>
        <taxon>Kitasatosporales</taxon>
        <taxon>Streptomycetaceae</taxon>
        <taxon>Streptomyces</taxon>
    </lineage>
</organism>
<dbReference type="CDD" id="cd00093">
    <property type="entry name" value="HTH_XRE"/>
    <property type="match status" value="1"/>
</dbReference>
<dbReference type="Pfam" id="PF19054">
    <property type="entry name" value="DUF5753"/>
    <property type="match status" value="1"/>
</dbReference>
<dbReference type="InterPro" id="IPR043917">
    <property type="entry name" value="DUF5753"/>
</dbReference>
<comment type="caution">
    <text evidence="2">The sequence shown here is derived from an EMBL/GenBank/DDBJ whole genome shotgun (WGS) entry which is preliminary data.</text>
</comment>